<accession>A0A6S6UL99</accession>
<dbReference type="PANTHER" id="PTHR42891:SF1">
    <property type="entry name" value="D-GLYCERO-BETA-D-MANNO-HEPTOSE-1,7-BISPHOSPHATE 7-PHOSPHATASE"/>
    <property type="match status" value="1"/>
</dbReference>
<evidence type="ECO:0000256" key="7">
    <source>
        <dbReference type="PIRNR" id="PIRNR004682"/>
    </source>
</evidence>
<keyword evidence="2 7" id="KW-0963">Cytoplasm</keyword>
<dbReference type="AlphaFoldDB" id="A0A6S6UL99"/>
<dbReference type="InterPro" id="IPR036412">
    <property type="entry name" value="HAD-like_sf"/>
</dbReference>
<dbReference type="SUPFAM" id="SSF56784">
    <property type="entry name" value="HAD-like"/>
    <property type="match status" value="1"/>
</dbReference>
<feature type="active site" description="Nucleophile" evidence="8">
    <location>
        <position position="11"/>
    </location>
</feature>
<dbReference type="GO" id="GO:0046872">
    <property type="term" value="F:metal ion binding"/>
    <property type="evidence" value="ECO:0007669"/>
    <property type="project" value="UniProtKB-KW"/>
</dbReference>
<evidence type="ECO:0000313" key="11">
    <source>
        <dbReference type="EMBL" id="CAA6829770.1"/>
    </source>
</evidence>
<reference evidence="11" key="1">
    <citation type="submission" date="2020-01" db="EMBL/GenBank/DDBJ databases">
        <authorList>
            <person name="Meier V. D."/>
            <person name="Meier V D."/>
        </authorList>
    </citation>
    <scope>NUCLEOTIDE SEQUENCE</scope>
    <source>
        <strain evidence="11">HLG_WM_MAG_10</strain>
    </source>
</reference>
<evidence type="ECO:0000256" key="9">
    <source>
        <dbReference type="PIRSR" id="PIRSR004682-3"/>
    </source>
</evidence>
<name>A0A6S6UL99_9BACT</name>
<feature type="site" description="Contributes to substrate recognition" evidence="9">
    <location>
        <position position="103"/>
    </location>
</feature>
<dbReference type="Gene3D" id="3.40.50.1000">
    <property type="entry name" value="HAD superfamily/HAD-like"/>
    <property type="match status" value="1"/>
</dbReference>
<evidence type="ECO:0000256" key="8">
    <source>
        <dbReference type="PIRSR" id="PIRSR004682-1"/>
    </source>
</evidence>
<evidence type="ECO:0000256" key="3">
    <source>
        <dbReference type="ARBA" id="ARBA00022723"/>
    </source>
</evidence>
<feature type="binding site" evidence="10">
    <location>
        <position position="130"/>
    </location>
    <ligand>
        <name>Mg(2+)</name>
        <dbReference type="ChEBI" id="CHEBI:18420"/>
    </ligand>
</feature>
<dbReference type="GO" id="GO:0005737">
    <property type="term" value="C:cytoplasm"/>
    <property type="evidence" value="ECO:0007669"/>
    <property type="project" value="UniProtKB-SubCell"/>
</dbReference>
<dbReference type="EMBL" id="CACVAQ010000516">
    <property type="protein sequence ID" value="CAA6829770.1"/>
    <property type="molecule type" value="Genomic_DNA"/>
</dbReference>
<evidence type="ECO:0000256" key="4">
    <source>
        <dbReference type="ARBA" id="ARBA00022801"/>
    </source>
</evidence>
<dbReference type="PANTHER" id="PTHR42891">
    <property type="entry name" value="D-GLYCERO-BETA-D-MANNO-HEPTOSE-1,7-BISPHOSPHATE 7-PHOSPHATASE"/>
    <property type="match status" value="1"/>
</dbReference>
<protein>
    <recommendedName>
        <fullName evidence="6 7">D,D-heptose 1,7-bisphosphate phosphatase</fullName>
        <ecNumber evidence="7">3.1.3.-</ecNumber>
    </recommendedName>
</protein>
<keyword evidence="5 7" id="KW-0119">Carbohydrate metabolism</keyword>
<dbReference type="Pfam" id="PF13242">
    <property type="entry name" value="Hydrolase_like"/>
    <property type="match status" value="1"/>
</dbReference>
<dbReference type="NCBIfam" id="TIGR01662">
    <property type="entry name" value="HAD-SF-IIIA"/>
    <property type="match status" value="1"/>
</dbReference>
<comment type="similarity">
    <text evidence="7">Belongs to the gmhB family.</text>
</comment>
<feature type="active site" description="Nucleophile" evidence="8">
    <location>
        <position position="9"/>
    </location>
</feature>
<feature type="binding site" evidence="10">
    <location>
        <position position="9"/>
    </location>
    <ligand>
        <name>Mg(2+)</name>
        <dbReference type="ChEBI" id="CHEBI:18420"/>
    </ligand>
</feature>
<dbReference type="PIRSF" id="PIRSF004682">
    <property type="entry name" value="GmhB"/>
    <property type="match status" value="1"/>
</dbReference>
<dbReference type="EC" id="3.1.3.-" evidence="7"/>
<gene>
    <name evidence="11" type="ORF">HELGO_WM25519</name>
</gene>
<keyword evidence="4 7" id="KW-0378">Hydrolase</keyword>
<feature type="site" description="Stabilizes the phosphoryl group" evidence="9">
    <location>
        <position position="53"/>
    </location>
</feature>
<sequence length="184" mass="21198">MKKWTLFLDRDGVINNRIVGSYVRNWSEFEFMAGVLEAMPILARKFDCIVVVTNQQGIAKGLMTEDALRKVHARMLEEIEKQGGRIDQVYFCAQHERENAPCRKPNVGMAQQAKIDFPKIDFNQAIMVGDSITDIEFGHNMKMKTVLVETKVDIDPTQLERIKDKIDYTYSDLQTFAKNIHNIL</sequence>
<dbReference type="GO" id="GO:0016791">
    <property type="term" value="F:phosphatase activity"/>
    <property type="evidence" value="ECO:0007669"/>
    <property type="project" value="InterPro"/>
</dbReference>
<keyword evidence="10" id="KW-0460">Magnesium</keyword>
<dbReference type="InterPro" id="IPR023214">
    <property type="entry name" value="HAD_sf"/>
</dbReference>
<evidence type="ECO:0000256" key="1">
    <source>
        <dbReference type="ARBA" id="ARBA00004496"/>
    </source>
</evidence>
<comment type="cofactor">
    <cofactor evidence="10">
        <name>Mg(2+)</name>
        <dbReference type="ChEBI" id="CHEBI:18420"/>
    </cofactor>
</comment>
<keyword evidence="10" id="KW-0862">Zinc</keyword>
<feature type="binding site" evidence="10">
    <location>
        <position position="11"/>
    </location>
    <ligand>
        <name>Mg(2+)</name>
        <dbReference type="ChEBI" id="CHEBI:18420"/>
    </ligand>
</feature>
<dbReference type="InterPro" id="IPR006549">
    <property type="entry name" value="HAD-SF_hydro_IIIA"/>
</dbReference>
<feature type="site" description="Stabilizes the phosphoryl group" evidence="9">
    <location>
        <position position="104"/>
    </location>
</feature>
<evidence type="ECO:0000256" key="5">
    <source>
        <dbReference type="ARBA" id="ARBA00023277"/>
    </source>
</evidence>
<dbReference type="CDD" id="cd07503">
    <property type="entry name" value="HAD_HisB-N"/>
    <property type="match status" value="1"/>
</dbReference>
<dbReference type="GO" id="GO:0005975">
    <property type="term" value="P:carbohydrate metabolic process"/>
    <property type="evidence" value="ECO:0007669"/>
    <property type="project" value="InterPro"/>
</dbReference>
<proteinExistence type="inferred from homology"/>
<comment type="cofactor">
    <cofactor evidence="10">
        <name>Zn(2+)</name>
        <dbReference type="ChEBI" id="CHEBI:29105"/>
    </cofactor>
</comment>
<keyword evidence="3 10" id="KW-0479">Metal-binding</keyword>
<evidence type="ECO:0000256" key="2">
    <source>
        <dbReference type="ARBA" id="ARBA00022490"/>
    </source>
</evidence>
<dbReference type="InterPro" id="IPR004446">
    <property type="entry name" value="Heptose_bisP_phosphatase"/>
</dbReference>
<feature type="binding site" evidence="10">
    <location>
        <position position="102"/>
    </location>
    <ligand>
        <name>Zn(2+)</name>
        <dbReference type="ChEBI" id="CHEBI:29105"/>
    </ligand>
</feature>
<evidence type="ECO:0000256" key="10">
    <source>
        <dbReference type="PIRSR" id="PIRSR004682-4"/>
    </source>
</evidence>
<dbReference type="NCBIfam" id="TIGR01656">
    <property type="entry name" value="Histidinol-ppas"/>
    <property type="match status" value="1"/>
</dbReference>
<dbReference type="InterPro" id="IPR006543">
    <property type="entry name" value="Histidinol-phos"/>
</dbReference>
<feature type="binding site" evidence="10">
    <location>
        <position position="92"/>
    </location>
    <ligand>
        <name>Zn(2+)</name>
        <dbReference type="ChEBI" id="CHEBI:29105"/>
    </ligand>
</feature>
<evidence type="ECO:0000256" key="6">
    <source>
        <dbReference type="ARBA" id="ARBA00031828"/>
    </source>
</evidence>
<organism evidence="11">
    <name type="scientific">uncultured Aureispira sp</name>
    <dbReference type="NCBI Taxonomy" id="1331704"/>
    <lineage>
        <taxon>Bacteria</taxon>
        <taxon>Pseudomonadati</taxon>
        <taxon>Bacteroidota</taxon>
        <taxon>Saprospiria</taxon>
        <taxon>Saprospirales</taxon>
        <taxon>Saprospiraceae</taxon>
        <taxon>Aureispira</taxon>
        <taxon>environmental samples</taxon>
    </lineage>
</organism>
<comment type="subcellular location">
    <subcellularLocation>
        <location evidence="1 7">Cytoplasm</location>
    </subcellularLocation>
</comment>